<reference evidence="3" key="1">
    <citation type="journal article" date="2019" name="Int. J. Syst. Evol. Microbiol.">
        <title>The Global Catalogue of Microorganisms (GCM) 10K type strain sequencing project: providing services to taxonomists for standard genome sequencing and annotation.</title>
        <authorList>
            <consortium name="The Broad Institute Genomics Platform"/>
            <consortium name="The Broad Institute Genome Sequencing Center for Infectious Disease"/>
            <person name="Wu L."/>
            <person name="Ma J."/>
        </authorList>
    </citation>
    <scope>NUCLEOTIDE SEQUENCE [LARGE SCALE GENOMIC DNA]</scope>
    <source>
        <strain evidence="3">CCM 7756</strain>
    </source>
</reference>
<accession>A0ABV7N5U0</accession>
<gene>
    <name evidence="2" type="ORF">ACFOEO_03050</name>
</gene>
<evidence type="ECO:0000313" key="2">
    <source>
        <dbReference type="EMBL" id="MFC3387577.1"/>
    </source>
</evidence>
<comment type="caution">
    <text evidence="2">The sequence shown here is derived from an EMBL/GenBank/DDBJ whole genome shotgun (WGS) entry which is preliminary data.</text>
</comment>
<dbReference type="SUPFAM" id="SSF53335">
    <property type="entry name" value="S-adenosyl-L-methionine-dependent methyltransferases"/>
    <property type="match status" value="1"/>
</dbReference>
<dbReference type="Pfam" id="PF08241">
    <property type="entry name" value="Methyltransf_11"/>
    <property type="match status" value="1"/>
</dbReference>
<dbReference type="Gene3D" id="3.40.50.150">
    <property type="entry name" value="Vaccinia Virus protein VP39"/>
    <property type="match status" value="1"/>
</dbReference>
<protein>
    <submittedName>
        <fullName evidence="2">Class I SAM-dependent methyltransferase</fullName>
    </submittedName>
</protein>
<dbReference type="RefSeq" id="WP_380651687.1">
    <property type="nucleotide sequence ID" value="NZ_JBHRVQ010000001.1"/>
</dbReference>
<organism evidence="2 3">
    <name type="scientific">Salinicoccus sesuvii</name>
    <dbReference type="NCBI Taxonomy" id="868281"/>
    <lineage>
        <taxon>Bacteria</taxon>
        <taxon>Bacillati</taxon>
        <taxon>Bacillota</taxon>
        <taxon>Bacilli</taxon>
        <taxon>Bacillales</taxon>
        <taxon>Staphylococcaceae</taxon>
        <taxon>Salinicoccus</taxon>
    </lineage>
</organism>
<keyword evidence="3" id="KW-1185">Reference proteome</keyword>
<dbReference type="Proteomes" id="UP001595637">
    <property type="component" value="Unassembled WGS sequence"/>
</dbReference>
<dbReference type="PANTHER" id="PTHR43861">
    <property type="entry name" value="TRANS-ACONITATE 2-METHYLTRANSFERASE-RELATED"/>
    <property type="match status" value="1"/>
</dbReference>
<dbReference type="CDD" id="cd02440">
    <property type="entry name" value="AdoMet_MTases"/>
    <property type="match status" value="1"/>
</dbReference>
<keyword evidence="2" id="KW-0808">Transferase</keyword>
<dbReference type="GO" id="GO:0008168">
    <property type="term" value="F:methyltransferase activity"/>
    <property type="evidence" value="ECO:0007669"/>
    <property type="project" value="UniProtKB-KW"/>
</dbReference>
<dbReference type="InterPro" id="IPR013216">
    <property type="entry name" value="Methyltransf_11"/>
</dbReference>
<evidence type="ECO:0000259" key="1">
    <source>
        <dbReference type="Pfam" id="PF08241"/>
    </source>
</evidence>
<dbReference type="InterPro" id="IPR029063">
    <property type="entry name" value="SAM-dependent_MTases_sf"/>
</dbReference>
<dbReference type="EMBL" id="JBHRVQ010000001">
    <property type="protein sequence ID" value="MFC3387577.1"/>
    <property type="molecule type" value="Genomic_DNA"/>
</dbReference>
<evidence type="ECO:0000313" key="3">
    <source>
        <dbReference type="Proteomes" id="UP001595637"/>
    </source>
</evidence>
<proteinExistence type="predicted"/>
<sequence length="241" mass="28172">MKSPYNDEDFFNQYKELRNNPLSYNQVVEMPEMKRALPDLDNKTILDIGCGLGHLISYMLNDSPKSVTGTDNSIFMIDHCKKEFSQDNVTFRHGDFTKMEWRMRFDIITASLVFHYVEDFNQLCMKLSQILEPGGTLLFTMEHPITTAGKTPYIKVDGVHHKVDHYFEEGARRAYWSGIGVFVEKYHHTLETLLNSLIQNDLSIDYVKDLGQSPEVFEHYSEERIEKLSHFPLFIMIRCKK</sequence>
<name>A0ABV7N5U0_9STAP</name>
<dbReference type="GO" id="GO:0032259">
    <property type="term" value="P:methylation"/>
    <property type="evidence" value="ECO:0007669"/>
    <property type="project" value="UniProtKB-KW"/>
</dbReference>
<feature type="domain" description="Methyltransferase type 11" evidence="1">
    <location>
        <begin position="46"/>
        <end position="139"/>
    </location>
</feature>
<keyword evidence="2" id="KW-0489">Methyltransferase</keyword>